<evidence type="ECO:0000256" key="4">
    <source>
        <dbReference type="ARBA" id="ARBA00022737"/>
    </source>
</evidence>
<dbReference type="InterPro" id="IPR003591">
    <property type="entry name" value="Leu-rich_rpt_typical-subtyp"/>
</dbReference>
<evidence type="ECO:0000313" key="10">
    <source>
        <dbReference type="Proteomes" id="UP000325779"/>
    </source>
</evidence>
<evidence type="ECO:0000256" key="3">
    <source>
        <dbReference type="ARBA" id="ARBA00022614"/>
    </source>
</evidence>
<dbReference type="GO" id="GO:0005576">
    <property type="term" value="C:extracellular region"/>
    <property type="evidence" value="ECO:0007669"/>
    <property type="project" value="UniProtKB-UniRule"/>
</dbReference>
<protein>
    <recommendedName>
        <fullName evidence="2">RING-type E3 ubiquitin transferase</fullName>
        <ecNumber evidence="2">2.3.2.27</ecNumber>
    </recommendedName>
</protein>
<dbReference type="InterPro" id="IPR032675">
    <property type="entry name" value="LRR_dom_sf"/>
</dbReference>
<keyword evidence="6" id="KW-1035">Host cytoplasm</keyword>
<dbReference type="InterPro" id="IPR046673">
    <property type="entry name" value="ToxA_N"/>
</dbReference>
<keyword evidence="6" id="KW-0808">Transferase</keyword>
<feature type="domain" description="NEL" evidence="8">
    <location>
        <begin position="1342"/>
        <end position="1644"/>
    </location>
</feature>
<keyword evidence="6" id="KW-0964">Secreted</keyword>
<dbReference type="InterPro" id="IPR001611">
    <property type="entry name" value="Leu-rich_rpt"/>
</dbReference>
<feature type="region of interest" description="Disordered" evidence="7">
    <location>
        <begin position="1335"/>
        <end position="1362"/>
    </location>
</feature>
<dbReference type="SMART" id="SM00369">
    <property type="entry name" value="LRR_TYP"/>
    <property type="match status" value="3"/>
</dbReference>
<accession>A0ABD7VM08</accession>
<evidence type="ECO:0000313" key="9">
    <source>
        <dbReference type="EMBL" id="VVP38267.1"/>
    </source>
</evidence>
<evidence type="ECO:0000256" key="1">
    <source>
        <dbReference type="ARBA" id="ARBA00000900"/>
    </source>
</evidence>
<dbReference type="Pfam" id="PF14496">
    <property type="entry name" value="NEL"/>
    <property type="match status" value="1"/>
</dbReference>
<sequence length="1644" mass="183997">MPGLNLSNKNIVPSLPDSLAGNATFSFIAGNVPDWLLNSTALHRDALKQATVPNLPWFHSASSAQRDEMKNALAASWTARQAVDKVFARLTEVEAFAHGLLTAALKDRHDITVDVSSTCLRLYRSTGMTGGFEVRTLTLLECCLHNFELKETRPEYYDQASDFITRPSASGAFDVVPIKARMSVAAFTALCRELDAGAAYQRYLEDFFDPANTVASAVLKIKVEANEKSTLRLCNGLALIKGDIDHDAHRLVERWAAGERRLIWNGRAVHCHALTMMGVELPGIVLVCADLERSSTTVPVIAYVPHDPEHPLKQYASSTQFVVELTRQLRSPEYQRFFSRFVPHQHRGQLLFQLNNRLSKLQWHAAVPFQQLPAWRPAPVLKPDLQIGYARIKGEFWFHQFQQKLNTLFADARTRAVPTGDEDAKSRWARWDSFLNVALTVLEVGAFVAAPFVPGLGELMLAYTAYQLLDETFEGIVEWAQGLRTEAFEHVLGVVESLIQLGAFLVGGQLVGAVVSPKASPLIGRMKIVDMADGRSRLWDSDLRRYSQSLNLSESARPDAMGIYRQADQQVLLLEGDTFVIRPEPGSDDYRIQHPQRSDAYAPRLSHNGAGAWVHEAEQPQAWQGSQLMRRLGHQVDGFSEQSLEQMRIVSGVDESTLRKLHVEREQPPAMLAATIKRFTADQSIETFMAQLGSDDLQIHAKADVRMQLQLLTGHKQWPEKRSLRWLDEQGNVLWQSSSRAGKTPINLQLDHGLVADVSATLLSLLSEQDINVLLEEEFGRGVIAANVRAARLRALIVEAARAQRTALVDSHVKWQEVPTAVPSAESVLLRSEFPQLPNELVSNVLTDVLPAEKQLAGEQGQLSLRLKQAAREAMREWRTTRAWEGLYLPANANLDSYRLALHSLGNLPGWSPQVLIEMRNQSFDGLLIDSVGPTSAPIRKVLLRTVQNQFQPYDAQGNSLHGAGDFYNAVLQALPDAERDSLGLGIGEGQRLRSNLQQSSITRAQLRDLLDDSPLRIAVEKPQNPGYTLITERLLGTGGESSPQDRFKSLYPRATTANFNEFVRASGTPADALRLIRERELAFKHLQKTLDDWVAIERGELLPMDQRFHKRRFAKALSQCWQAAETAGEGGYTLDLDFHWSSDFLEYLPTLDVEFAHVSELQFRHAQLRIDISQFLGYFPKLKVLNLSENSLTALPRRVGHLHALETLDLGNNQLTLTAANVTELSRLTRLQTLRLGANPMLARAPDVGAMVDLQTLDLHDTGITEWPTGLFTAPRSRAFDLDLQGNPIEQVPQVAPGSEQARLIARTRLSRARLSDQDREQFHAYMRSVGYDPARSYPPKGEQTSAHWLEGVTGEPRQRKQTVWDELEHEPDSQGFFEVLEKVAESADYIAEEARPALTERVWRMLDAATQNTPLREELFRMTSNPDSCADAGAQIFNEMGIKVLIHEAWLAGSPEQVEFNLVQLAKGKSRLDMVNDVARANIQTRLEAGEAFIALDEEGEFTGSIDEVEVYLAFQTGLAGRLELPWQSRGMLFRSIAEVSETQIDEAYQTVLSLEAGDGLVNRMIEQQFWRRYLKDRHAAAFERNATIYNAKSEALLNRHLAGAVAQPDYERELVELAEERKALLRSLTLTALTKLSLVAR</sequence>
<dbReference type="PROSITE" id="PS52053">
    <property type="entry name" value="NEL"/>
    <property type="match status" value="1"/>
</dbReference>
<dbReference type="Gene3D" id="3.80.10.10">
    <property type="entry name" value="Ribonuclease Inhibitor"/>
    <property type="match status" value="1"/>
</dbReference>
<comment type="catalytic activity">
    <reaction evidence="1">
        <text>S-ubiquitinyl-[E2 ubiquitin-conjugating enzyme]-L-cysteine + [acceptor protein]-L-lysine = [E2 ubiquitin-conjugating enzyme]-L-cysteine + N(6)-ubiquitinyl-[acceptor protein]-L-lysine.</text>
        <dbReference type="EC" id="2.3.2.27"/>
    </reaction>
</comment>
<dbReference type="GO" id="GO:0061630">
    <property type="term" value="F:ubiquitin protein ligase activity"/>
    <property type="evidence" value="ECO:0007669"/>
    <property type="project" value="UniProtKB-EC"/>
</dbReference>
<keyword evidence="5" id="KW-0843">Virulence</keyword>
<dbReference type="Gene3D" id="1.20.58.360">
    <property type="entry name" value="Shigella T3SS effector IpaH defines"/>
    <property type="match status" value="1"/>
</dbReference>
<feature type="active site" description="Glycyl thioester intermediate" evidence="6">
    <location>
        <position position="1431"/>
    </location>
</feature>
<keyword evidence="6" id="KW-0832">Ubl conjugation</keyword>
<keyword evidence="4" id="KW-0677">Repeat</keyword>
<dbReference type="InterPro" id="IPR029487">
    <property type="entry name" value="NEL_dom"/>
</dbReference>
<dbReference type="EC" id="2.3.2.27" evidence="2"/>
<evidence type="ECO:0000256" key="6">
    <source>
        <dbReference type="PROSITE-ProRule" id="PRU01398"/>
    </source>
</evidence>
<dbReference type="SUPFAM" id="SSF52058">
    <property type="entry name" value="L domain-like"/>
    <property type="match status" value="1"/>
</dbReference>
<dbReference type="Pfam" id="PF13855">
    <property type="entry name" value="LRR_8"/>
    <property type="match status" value="1"/>
</dbReference>
<comment type="caution">
    <text evidence="9">The sequence shown here is derived from an EMBL/GenBank/DDBJ whole genome shotgun (WGS) entry which is preliminary data.</text>
</comment>
<evidence type="ECO:0000256" key="5">
    <source>
        <dbReference type="ARBA" id="ARBA00023026"/>
    </source>
</evidence>
<gene>
    <name evidence="9" type="ORF">PS732_04752</name>
</gene>
<comment type="PTM">
    <text evidence="6">Ubiquitinated in the presence of host E1 ubiquitin-activating enzyme, E2 ubiquitin-conjugating enzyme and ubiquitin.</text>
</comment>
<comment type="similarity">
    <text evidence="6">Belongs to the LRR-containing bacterial E3 ligase family.</text>
</comment>
<keyword evidence="3" id="KW-0433">Leucine-rich repeat</keyword>
<dbReference type="InterPro" id="IPR050216">
    <property type="entry name" value="LRR_domain-containing"/>
</dbReference>
<dbReference type="EMBL" id="CABVIJ010000026">
    <property type="protein sequence ID" value="VVP38267.1"/>
    <property type="molecule type" value="Genomic_DNA"/>
</dbReference>
<dbReference type="PANTHER" id="PTHR48051">
    <property type="match status" value="1"/>
</dbReference>
<reference evidence="9 10" key="1">
    <citation type="submission" date="2019-09" db="EMBL/GenBank/DDBJ databases">
        <authorList>
            <person name="Chandra G."/>
            <person name="Truman W A."/>
        </authorList>
    </citation>
    <scope>NUCLEOTIDE SEQUENCE [LARGE SCALE GENOMIC DNA]</scope>
    <source>
        <strain evidence="9">PS732</strain>
    </source>
</reference>
<dbReference type="Proteomes" id="UP000325779">
    <property type="component" value="Unassembled WGS sequence"/>
</dbReference>
<organism evidence="9 10">
    <name type="scientific">Pseudomonas fluorescens</name>
    <dbReference type="NCBI Taxonomy" id="294"/>
    <lineage>
        <taxon>Bacteria</taxon>
        <taxon>Pseudomonadati</taxon>
        <taxon>Pseudomonadota</taxon>
        <taxon>Gammaproteobacteria</taxon>
        <taxon>Pseudomonadales</taxon>
        <taxon>Pseudomonadaceae</taxon>
        <taxon>Pseudomonas</taxon>
    </lineage>
</organism>
<evidence type="ECO:0000259" key="8">
    <source>
        <dbReference type="PROSITE" id="PS52053"/>
    </source>
</evidence>
<proteinExistence type="inferred from homology"/>
<name>A0ABD7VM08_PSEFL</name>
<dbReference type="Pfam" id="PF20178">
    <property type="entry name" value="ToxA_N"/>
    <property type="match status" value="1"/>
</dbReference>
<dbReference type="PANTHER" id="PTHR48051:SF46">
    <property type="entry name" value="LEUCINE RICH REPEAT-CONTAINING DOMAIN PROTEIN"/>
    <property type="match status" value="1"/>
</dbReference>
<keyword evidence="6" id="KW-0833">Ubl conjugation pathway</keyword>
<evidence type="ECO:0000256" key="7">
    <source>
        <dbReference type="SAM" id="MobiDB-lite"/>
    </source>
</evidence>
<evidence type="ECO:0000256" key="2">
    <source>
        <dbReference type="ARBA" id="ARBA00012483"/>
    </source>
</evidence>